<evidence type="ECO:0000256" key="3">
    <source>
        <dbReference type="ARBA" id="ARBA00023315"/>
    </source>
</evidence>
<keyword evidence="3 5" id="KW-0012">Acyltransferase</keyword>
<accession>A0A372IMQ6</accession>
<dbReference type="CDD" id="cd07989">
    <property type="entry name" value="LPLAT_AGPAT-like"/>
    <property type="match status" value="1"/>
</dbReference>
<evidence type="ECO:0000313" key="6">
    <source>
        <dbReference type="Proteomes" id="UP000264702"/>
    </source>
</evidence>
<keyword evidence="2 5" id="KW-0808">Transferase</keyword>
<protein>
    <submittedName>
        <fullName evidence="5">1-acyl-sn-glycerol-3-phosphate acyltransferase</fullName>
    </submittedName>
</protein>
<comment type="pathway">
    <text evidence="1">Lipid metabolism.</text>
</comment>
<dbReference type="SMART" id="SM00563">
    <property type="entry name" value="PlsC"/>
    <property type="match status" value="1"/>
</dbReference>
<dbReference type="OrthoDB" id="9803035at2"/>
<comment type="caution">
    <text evidence="5">The sequence shown here is derived from an EMBL/GenBank/DDBJ whole genome shotgun (WGS) entry which is preliminary data.</text>
</comment>
<dbReference type="GO" id="GO:0006654">
    <property type="term" value="P:phosphatidic acid biosynthetic process"/>
    <property type="evidence" value="ECO:0007669"/>
    <property type="project" value="TreeGrafter"/>
</dbReference>
<sequence>MKPLGPRPNPLPLTERVISYCLRAPLVFAATGFYGSLSLVASLFDSSGKWQHRIAQIWGRALVSISGAKLTVIHPERLKPQVAVYVCNHLSYMDTPVIFGSLPFQFRIVARHDLWKLPFIGWYLRRSGQVPVNVNNPRASISSLSSAARTLNEGMPLFIFPEGGRSESGHLAPFLNGPAFMAIRAQVPLVPLALVGTHELMPIHAGTLHPVPIALVVGEPIATTGYTMKQIDELTTRLEQKIAEMYYQYSWLAPLASSTPSVYEPVMDPATVPQDRSL</sequence>
<evidence type="ECO:0000256" key="2">
    <source>
        <dbReference type="ARBA" id="ARBA00022679"/>
    </source>
</evidence>
<dbReference type="Proteomes" id="UP000264702">
    <property type="component" value="Unassembled WGS sequence"/>
</dbReference>
<proteinExistence type="predicted"/>
<dbReference type="RefSeq" id="WP_117300302.1">
    <property type="nucleotide sequence ID" value="NZ_QVQT02000004.1"/>
</dbReference>
<gene>
    <name evidence="5" type="ORF">D0Y96_12350</name>
</gene>
<dbReference type="PANTHER" id="PTHR10434:SF66">
    <property type="entry name" value="PHOSPHOLIPID_GLYCEROL ACYLTRANSFERASE DOMAIN-CONTAINING PROTEIN"/>
    <property type="match status" value="1"/>
</dbReference>
<dbReference type="GO" id="GO:0003841">
    <property type="term" value="F:1-acylglycerol-3-phosphate O-acyltransferase activity"/>
    <property type="evidence" value="ECO:0007669"/>
    <property type="project" value="TreeGrafter"/>
</dbReference>
<organism evidence="5 6">
    <name type="scientific">Paracidobacterium acidisoli</name>
    <dbReference type="NCBI Taxonomy" id="2303751"/>
    <lineage>
        <taxon>Bacteria</taxon>
        <taxon>Pseudomonadati</taxon>
        <taxon>Acidobacteriota</taxon>
        <taxon>Terriglobia</taxon>
        <taxon>Terriglobales</taxon>
        <taxon>Acidobacteriaceae</taxon>
        <taxon>Paracidobacterium</taxon>
    </lineage>
</organism>
<reference evidence="5 6" key="1">
    <citation type="submission" date="2018-08" db="EMBL/GenBank/DDBJ databases">
        <title>Acidipila sp. 4G-K13, an acidobacterium isolated from forest soil.</title>
        <authorList>
            <person name="Gao Z.-H."/>
            <person name="Qiu L.-H."/>
        </authorList>
    </citation>
    <scope>NUCLEOTIDE SEQUENCE [LARGE SCALE GENOMIC DNA]</scope>
    <source>
        <strain evidence="5 6">4G-K13</strain>
    </source>
</reference>
<dbReference type="EMBL" id="QVQT01000004">
    <property type="protein sequence ID" value="RFU16196.1"/>
    <property type="molecule type" value="Genomic_DNA"/>
</dbReference>
<dbReference type="PANTHER" id="PTHR10434">
    <property type="entry name" value="1-ACYL-SN-GLYCEROL-3-PHOSPHATE ACYLTRANSFERASE"/>
    <property type="match status" value="1"/>
</dbReference>
<evidence type="ECO:0000259" key="4">
    <source>
        <dbReference type="SMART" id="SM00563"/>
    </source>
</evidence>
<dbReference type="AlphaFoldDB" id="A0A372IMQ6"/>
<keyword evidence="6" id="KW-1185">Reference proteome</keyword>
<evidence type="ECO:0000256" key="1">
    <source>
        <dbReference type="ARBA" id="ARBA00005189"/>
    </source>
</evidence>
<dbReference type="SUPFAM" id="SSF69593">
    <property type="entry name" value="Glycerol-3-phosphate (1)-acyltransferase"/>
    <property type="match status" value="1"/>
</dbReference>
<dbReference type="InterPro" id="IPR002123">
    <property type="entry name" value="Plipid/glycerol_acylTrfase"/>
</dbReference>
<dbReference type="Pfam" id="PF01553">
    <property type="entry name" value="Acyltransferase"/>
    <property type="match status" value="1"/>
</dbReference>
<feature type="domain" description="Phospholipid/glycerol acyltransferase" evidence="4">
    <location>
        <begin position="83"/>
        <end position="197"/>
    </location>
</feature>
<name>A0A372IMQ6_9BACT</name>
<evidence type="ECO:0000313" key="5">
    <source>
        <dbReference type="EMBL" id="RFU16196.1"/>
    </source>
</evidence>